<dbReference type="Gene3D" id="2.102.10.10">
    <property type="entry name" value="Rieske [2Fe-2S] iron-sulphur domain"/>
    <property type="match status" value="1"/>
</dbReference>
<keyword evidence="3" id="KW-0560">Oxidoreductase</keyword>
<evidence type="ECO:0000313" key="8">
    <source>
        <dbReference type="Proteomes" id="UP001235269"/>
    </source>
</evidence>
<dbReference type="SUPFAM" id="SSF50022">
    <property type="entry name" value="ISP domain"/>
    <property type="match status" value="1"/>
</dbReference>
<keyword evidence="1" id="KW-0001">2Fe-2S</keyword>
<evidence type="ECO:0000256" key="4">
    <source>
        <dbReference type="ARBA" id="ARBA00023004"/>
    </source>
</evidence>
<gene>
    <name evidence="7" type="ORF">QO005_003207</name>
</gene>
<feature type="domain" description="Rieske" evidence="6">
    <location>
        <begin position="9"/>
        <end position="113"/>
    </location>
</feature>
<evidence type="ECO:0000313" key="7">
    <source>
        <dbReference type="EMBL" id="MDQ0456862.1"/>
    </source>
</evidence>
<name>A0ABU0IGT2_9HYPH</name>
<dbReference type="InterPro" id="IPR036922">
    <property type="entry name" value="Rieske_2Fe-2S_sf"/>
</dbReference>
<evidence type="ECO:0000256" key="3">
    <source>
        <dbReference type="ARBA" id="ARBA00023002"/>
    </source>
</evidence>
<keyword evidence="4" id="KW-0408">Iron</keyword>
<dbReference type="InterPro" id="IPR017941">
    <property type="entry name" value="Rieske_2Fe-2S"/>
</dbReference>
<reference evidence="7 8" key="1">
    <citation type="submission" date="2023-07" db="EMBL/GenBank/DDBJ databases">
        <title>Genomic Encyclopedia of Type Strains, Phase IV (KMG-IV): sequencing the most valuable type-strain genomes for metagenomic binning, comparative biology and taxonomic classification.</title>
        <authorList>
            <person name="Goeker M."/>
        </authorList>
    </citation>
    <scope>NUCLEOTIDE SEQUENCE [LARGE SCALE GENOMIC DNA]</scope>
    <source>
        <strain evidence="7 8">DSM 100301</strain>
    </source>
</reference>
<dbReference type="PROSITE" id="PS51296">
    <property type="entry name" value="RIESKE"/>
    <property type="match status" value="1"/>
</dbReference>
<sequence>MSSPLRSAWTPIALSADVPALTVMPARLGGETVALWRSAAGQVTVSADRCPHRGMRLSHGFVRGEALSCIYHGWSYATSGQCLKIPAHPGLTPPDAIRVETYAVTERDGMIWAANVRPSSQAPDLSDLCPLRSLSVVSTVEALKAAAESTMDERGLLPLGDAGKGVFLLLSAEGNGEILIHVLVPPETKPADRIAASRTVEALRRRAEALCLEGEAA</sequence>
<dbReference type="Pfam" id="PF00355">
    <property type="entry name" value="Rieske"/>
    <property type="match status" value="1"/>
</dbReference>
<accession>A0ABU0IGT2</accession>
<dbReference type="PANTHER" id="PTHR21266:SF59">
    <property type="entry name" value="BLR4922 PROTEIN"/>
    <property type="match status" value="1"/>
</dbReference>
<keyword evidence="5" id="KW-0411">Iron-sulfur</keyword>
<dbReference type="EMBL" id="JAUSWH010000010">
    <property type="protein sequence ID" value="MDQ0456862.1"/>
    <property type="molecule type" value="Genomic_DNA"/>
</dbReference>
<evidence type="ECO:0000259" key="6">
    <source>
        <dbReference type="PROSITE" id="PS51296"/>
    </source>
</evidence>
<keyword evidence="2" id="KW-0479">Metal-binding</keyword>
<evidence type="ECO:0000256" key="2">
    <source>
        <dbReference type="ARBA" id="ARBA00022723"/>
    </source>
</evidence>
<dbReference type="PROSITE" id="PS00570">
    <property type="entry name" value="RING_HYDROXYL_ALPHA"/>
    <property type="match status" value="1"/>
</dbReference>
<keyword evidence="8" id="KW-1185">Reference proteome</keyword>
<dbReference type="InterPro" id="IPR015881">
    <property type="entry name" value="ARHD_Rieske_2Fe_2S"/>
</dbReference>
<evidence type="ECO:0000256" key="5">
    <source>
        <dbReference type="ARBA" id="ARBA00023014"/>
    </source>
</evidence>
<proteinExistence type="predicted"/>
<dbReference type="PANTHER" id="PTHR21266">
    <property type="entry name" value="IRON-SULFUR DOMAIN CONTAINING PROTEIN"/>
    <property type="match status" value="1"/>
</dbReference>
<protein>
    <submittedName>
        <fullName evidence="7">Nitrite reductase/ring-hydroxylating ferredoxin subunit</fullName>
    </submittedName>
</protein>
<dbReference type="CDD" id="cd03469">
    <property type="entry name" value="Rieske_RO_Alpha_N"/>
    <property type="match status" value="1"/>
</dbReference>
<organism evidence="7 8">
    <name type="scientific">Rhizobium paknamense</name>
    <dbReference type="NCBI Taxonomy" id="1206817"/>
    <lineage>
        <taxon>Bacteria</taxon>
        <taxon>Pseudomonadati</taxon>
        <taxon>Pseudomonadota</taxon>
        <taxon>Alphaproteobacteria</taxon>
        <taxon>Hyphomicrobiales</taxon>
        <taxon>Rhizobiaceae</taxon>
        <taxon>Rhizobium/Agrobacterium group</taxon>
        <taxon>Rhizobium</taxon>
    </lineage>
</organism>
<comment type="caution">
    <text evidence="7">The sequence shown here is derived from an EMBL/GenBank/DDBJ whole genome shotgun (WGS) entry which is preliminary data.</text>
</comment>
<dbReference type="RefSeq" id="WP_307159041.1">
    <property type="nucleotide sequence ID" value="NZ_JAUSWH010000010.1"/>
</dbReference>
<evidence type="ECO:0000256" key="1">
    <source>
        <dbReference type="ARBA" id="ARBA00022714"/>
    </source>
</evidence>
<dbReference type="Proteomes" id="UP001235269">
    <property type="component" value="Unassembled WGS sequence"/>
</dbReference>
<dbReference type="InterPro" id="IPR050584">
    <property type="entry name" value="Cholesterol_7-desaturase"/>
</dbReference>